<name>A0ABM1PB80_DROAR</name>
<organism evidence="2 3">
    <name type="scientific">Drosophila arizonae</name>
    <name type="common">Fruit fly</name>
    <dbReference type="NCBI Taxonomy" id="7263"/>
    <lineage>
        <taxon>Eukaryota</taxon>
        <taxon>Metazoa</taxon>
        <taxon>Ecdysozoa</taxon>
        <taxon>Arthropoda</taxon>
        <taxon>Hexapoda</taxon>
        <taxon>Insecta</taxon>
        <taxon>Pterygota</taxon>
        <taxon>Neoptera</taxon>
        <taxon>Endopterygota</taxon>
        <taxon>Diptera</taxon>
        <taxon>Brachycera</taxon>
        <taxon>Muscomorpha</taxon>
        <taxon>Ephydroidea</taxon>
        <taxon>Drosophilidae</taxon>
        <taxon>Drosophila</taxon>
    </lineage>
</organism>
<dbReference type="RefSeq" id="XP_017864466.1">
    <property type="nucleotide sequence ID" value="XM_018008977.1"/>
</dbReference>
<reference evidence="2" key="2">
    <citation type="journal article" date="2016" name="G3 (Bethesda)">
        <title>Genome Evolution in Three Species of Cactophilic Drosophila.</title>
        <authorList>
            <person name="Sanchez-Flores A."/>
            <person name="Penazola F."/>
            <person name="Carpinteyro-Ponce J."/>
            <person name="Nazario-Yepiz N."/>
            <person name="Abreu-Goodger C."/>
            <person name="Machado C.A."/>
            <person name="Markow T.A."/>
        </authorList>
    </citation>
    <scope>NUCLEOTIDE SEQUENCE [LARGE SCALE GENOMIC DNA]</scope>
</reference>
<reference evidence="2" key="1">
    <citation type="journal article" date="1997" name="Nucleic Acids Res.">
        <title>tRNAscan-SE: a program for improved detection of transfer RNA genes in genomic sequence.</title>
        <authorList>
            <person name="Lowe T.M."/>
            <person name="Eddy S.R."/>
        </authorList>
    </citation>
    <scope>NUCLEOTIDE SEQUENCE [LARGE SCALE GENOMIC DNA]</scope>
</reference>
<dbReference type="GeneID" id="108614736"/>
<proteinExistence type="predicted"/>
<reference evidence="3" key="3">
    <citation type="submission" date="2025-08" db="UniProtKB">
        <authorList>
            <consortium name="RefSeq"/>
        </authorList>
    </citation>
    <scope>IDENTIFICATION</scope>
    <source>
        <tissue evidence="3">Whole organism</tissue>
    </source>
</reference>
<evidence type="ECO:0000313" key="2">
    <source>
        <dbReference type="Proteomes" id="UP000694904"/>
    </source>
</evidence>
<dbReference type="Proteomes" id="UP000694904">
    <property type="component" value="Chromosome 4"/>
</dbReference>
<evidence type="ECO:0000313" key="3">
    <source>
        <dbReference type="RefSeq" id="XP_017864466.1"/>
    </source>
</evidence>
<gene>
    <name evidence="3" type="primary">LOC108614736</name>
</gene>
<protein>
    <submittedName>
        <fullName evidence="3">Uncharacterized protein LOC108614736 isoform X1</fullName>
    </submittedName>
</protein>
<accession>A0ABM1PB80</accession>
<feature type="region of interest" description="Disordered" evidence="1">
    <location>
        <begin position="109"/>
        <end position="225"/>
    </location>
</feature>
<feature type="compositionally biased region" description="Polar residues" evidence="1">
    <location>
        <begin position="153"/>
        <end position="163"/>
    </location>
</feature>
<evidence type="ECO:0000256" key="1">
    <source>
        <dbReference type="SAM" id="MobiDB-lite"/>
    </source>
</evidence>
<keyword evidence="2" id="KW-1185">Reference proteome</keyword>
<sequence length="567" mass="65352">MMKEPNEKWLDRHFAQQLEEYEPVFRQEASESDQEIISYWLQIFLAAPKPQKWARNSLMLLMYGHLKEIGYLQVPFTDVNSMGKNLNKVLDGYTGLPVVITNRTHSTHVLTPIPEEQTPSQHETEPQTPSPPETEVQTPSPPETDRYSGLSVVATNRTHSTHVLTPIHEEQTPSPPESEMQTPSPPESEVQTPSPPESEIQTASQFETEESTTVKEGSESNRSASIKRLFSCRSSFEEATLAQESKRNSASRSASARTSSHQTLYETFDSHECYQSKTERKLCAAESKRMLEVEAVIESMQRLDRSPLSTISEESINIVNESASRHSYSQLFKEIIKSNEEDFKQIQSVDSASSRVLNELTEKRLVSAAGRQKEMVRIEPTTRRSLESSWGSPGQTTRRVDSDADLMYLRRRNKQLRRECLIYYHKNGKLRKHPKYPKIMAQALGFQVAAYRAHARLARWQIQNKVPQYFHQEYDRSNGWRTYRRILMAIAVPRSRLRRTRNSGRVRPRMLLRMSHIVQHKNIYTEMSASQISYGHGQGHEHEMHCFWAQNLALADHLQCNPRKTVE</sequence>